<evidence type="ECO:0000256" key="1">
    <source>
        <dbReference type="SAM" id="MobiDB-lite"/>
    </source>
</evidence>
<sequence length="126" mass="14363">LFSSHPQVSLQELIRAGEKRQKEIFNMNKDGGKERRSGEKEATMENQRDSGGEEDTEEEVKVSIHIILTPMKDDPCTGTSLANRPEVGCIKTEGDTNWLPDGNLLLLLEYNSSLKREERRIKEEDF</sequence>
<dbReference type="Proteomes" id="UP001444071">
    <property type="component" value="Unassembled WGS sequence"/>
</dbReference>
<proteinExistence type="predicted"/>
<organism evidence="2 3">
    <name type="scientific">Xenotaenia resolanae</name>
    <dbReference type="NCBI Taxonomy" id="208358"/>
    <lineage>
        <taxon>Eukaryota</taxon>
        <taxon>Metazoa</taxon>
        <taxon>Chordata</taxon>
        <taxon>Craniata</taxon>
        <taxon>Vertebrata</taxon>
        <taxon>Euteleostomi</taxon>
        <taxon>Actinopterygii</taxon>
        <taxon>Neopterygii</taxon>
        <taxon>Teleostei</taxon>
        <taxon>Neoteleostei</taxon>
        <taxon>Acanthomorphata</taxon>
        <taxon>Ovalentaria</taxon>
        <taxon>Atherinomorphae</taxon>
        <taxon>Cyprinodontiformes</taxon>
        <taxon>Goodeidae</taxon>
        <taxon>Xenotaenia</taxon>
    </lineage>
</organism>
<dbReference type="EMBL" id="JAHRIM010042971">
    <property type="protein sequence ID" value="MEQ2267709.1"/>
    <property type="molecule type" value="Genomic_DNA"/>
</dbReference>
<feature type="region of interest" description="Disordered" evidence="1">
    <location>
        <begin position="21"/>
        <end position="59"/>
    </location>
</feature>
<protein>
    <submittedName>
        <fullName evidence="2">Uncharacterized protein</fullName>
    </submittedName>
</protein>
<feature type="non-terminal residue" evidence="2">
    <location>
        <position position="1"/>
    </location>
</feature>
<evidence type="ECO:0000313" key="2">
    <source>
        <dbReference type="EMBL" id="MEQ2267709.1"/>
    </source>
</evidence>
<name>A0ABV0WDZ4_9TELE</name>
<feature type="compositionally biased region" description="Basic and acidic residues" evidence="1">
    <location>
        <begin position="30"/>
        <end position="51"/>
    </location>
</feature>
<evidence type="ECO:0000313" key="3">
    <source>
        <dbReference type="Proteomes" id="UP001444071"/>
    </source>
</evidence>
<reference evidence="2 3" key="1">
    <citation type="submission" date="2021-06" db="EMBL/GenBank/DDBJ databases">
        <authorList>
            <person name="Palmer J.M."/>
        </authorList>
    </citation>
    <scope>NUCLEOTIDE SEQUENCE [LARGE SCALE GENOMIC DNA]</scope>
    <source>
        <strain evidence="2 3">XR_2019</strain>
        <tissue evidence="2">Muscle</tissue>
    </source>
</reference>
<keyword evidence="3" id="KW-1185">Reference proteome</keyword>
<accession>A0ABV0WDZ4</accession>
<comment type="caution">
    <text evidence="2">The sequence shown here is derived from an EMBL/GenBank/DDBJ whole genome shotgun (WGS) entry which is preliminary data.</text>
</comment>
<gene>
    <name evidence="2" type="ORF">XENORESO_009406</name>
</gene>